<dbReference type="InterPro" id="IPR004358">
    <property type="entry name" value="Sig_transdc_His_kin-like_C"/>
</dbReference>
<proteinExistence type="predicted"/>
<evidence type="ECO:0000256" key="4">
    <source>
        <dbReference type="ARBA" id="ARBA00022553"/>
    </source>
</evidence>
<evidence type="ECO:0000313" key="9">
    <source>
        <dbReference type="EMBL" id="MPQ43519.1"/>
    </source>
</evidence>
<evidence type="ECO:0000256" key="6">
    <source>
        <dbReference type="ARBA" id="ARBA00022777"/>
    </source>
</evidence>
<accession>A0A6I1MTF1</accession>
<keyword evidence="7" id="KW-0902">Two-component regulatory system</keyword>
<gene>
    <name evidence="9" type="ORF">GBZ86_07085</name>
</gene>
<reference evidence="9 10" key="1">
    <citation type="submission" date="2019-10" db="EMBL/GenBank/DDBJ databases">
        <title>The Genome Sequence of Clostridium tarantellae Isolated from Fish Brain.</title>
        <authorList>
            <person name="Bano L."/>
            <person name="Kiel M."/>
            <person name="Sales G."/>
            <person name="Doxey A.C."/>
            <person name="Mansfield M.J."/>
            <person name="Schiavone M."/>
            <person name="Rossetto O."/>
            <person name="Pirazzini M."/>
            <person name="Dobrindt U."/>
            <person name="Montecucco C."/>
        </authorList>
    </citation>
    <scope>NUCLEOTIDE SEQUENCE [LARGE SCALE GENOMIC DNA]</scope>
    <source>
        <strain evidence="9 10">DSM 3997</strain>
    </source>
</reference>
<dbReference type="Gene3D" id="3.30.565.10">
    <property type="entry name" value="Histidine kinase-like ATPase, C-terminal domain"/>
    <property type="match status" value="1"/>
</dbReference>
<evidence type="ECO:0000313" key="10">
    <source>
        <dbReference type="Proteomes" id="UP000430345"/>
    </source>
</evidence>
<comment type="catalytic activity">
    <reaction evidence="1">
        <text>ATP + protein L-histidine = ADP + protein N-phospho-L-histidine.</text>
        <dbReference type="EC" id="2.7.13.3"/>
    </reaction>
</comment>
<keyword evidence="6" id="KW-0418">Kinase</keyword>
<dbReference type="Proteomes" id="UP000430345">
    <property type="component" value="Unassembled WGS sequence"/>
</dbReference>
<dbReference type="InterPro" id="IPR050351">
    <property type="entry name" value="BphY/WalK/GraS-like"/>
</dbReference>
<dbReference type="PANTHER" id="PTHR45453">
    <property type="entry name" value="PHOSPHATE REGULON SENSOR PROTEIN PHOR"/>
    <property type="match status" value="1"/>
</dbReference>
<feature type="domain" description="Histidine kinase" evidence="8">
    <location>
        <begin position="1"/>
        <end position="144"/>
    </location>
</feature>
<dbReference type="EC" id="2.7.13.3" evidence="3"/>
<dbReference type="PANTHER" id="PTHR45453:SF1">
    <property type="entry name" value="PHOSPHATE REGULON SENSOR PROTEIN PHOR"/>
    <property type="match status" value="1"/>
</dbReference>
<dbReference type="PRINTS" id="PR00344">
    <property type="entry name" value="BCTRLSENSOR"/>
</dbReference>
<name>A0A6I1MTF1_9CLOT</name>
<evidence type="ECO:0000259" key="8">
    <source>
        <dbReference type="PROSITE" id="PS50109"/>
    </source>
</evidence>
<dbReference type="EMBL" id="WHJC01000076">
    <property type="protein sequence ID" value="MPQ43519.1"/>
    <property type="molecule type" value="Genomic_DNA"/>
</dbReference>
<dbReference type="SUPFAM" id="SSF55874">
    <property type="entry name" value="ATPase domain of HSP90 chaperone/DNA topoisomerase II/histidine kinase"/>
    <property type="match status" value="1"/>
</dbReference>
<comment type="caution">
    <text evidence="9">The sequence shown here is derived from an EMBL/GenBank/DDBJ whole genome shotgun (WGS) entry which is preliminary data.</text>
</comment>
<evidence type="ECO:0000256" key="7">
    <source>
        <dbReference type="ARBA" id="ARBA00023012"/>
    </source>
</evidence>
<dbReference type="SMART" id="SM00387">
    <property type="entry name" value="HATPase_c"/>
    <property type="match status" value="1"/>
</dbReference>
<dbReference type="AlphaFoldDB" id="A0A6I1MTF1"/>
<dbReference type="Pfam" id="PF02518">
    <property type="entry name" value="HATPase_c"/>
    <property type="match status" value="1"/>
</dbReference>
<dbReference type="RefSeq" id="WP_152889112.1">
    <property type="nucleotide sequence ID" value="NZ_WHJC01000076.1"/>
</dbReference>
<keyword evidence="5" id="KW-0808">Transferase</keyword>
<dbReference type="PROSITE" id="PS50109">
    <property type="entry name" value="HIS_KIN"/>
    <property type="match status" value="1"/>
</dbReference>
<dbReference type="OrthoDB" id="9792991at2"/>
<keyword evidence="10" id="KW-1185">Reference proteome</keyword>
<protein>
    <recommendedName>
        <fullName evidence="3">histidine kinase</fullName>
        <ecNumber evidence="3">2.7.13.3</ecNumber>
    </recommendedName>
</protein>
<dbReference type="InterPro" id="IPR003594">
    <property type="entry name" value="HATPase_dom"/>
</dbReference>
<dbReference type="GO" id="GO:0000155">
    <property type="term" value="F:phosphorelay sensor kinase activity"/>
    <property type="evidence" value="ECO:0007669"/>
    <property type="project" value="TreeGrafter"/>
</dbReference>
<evidence type="ECO:0000256" key="5">
    <source>
        <dbReference type="ARBA" id="ARBA00022679"/>
    </source>
</evidence>
<dbReference type="GO" id="GO:0005886">
    <property type="term" value="C:plasma membrane"/>
    <property type="evidence" value="ECO:0007669"/>
    <property type="project" value="TreeGrafter"/>
</dbReference>
<comment type="subcellular location">
    <subcellularLocation>
        <location evidence="2">Membrane</location>
    </subcellularLocation>
</comment>
<dbReference type="InterPro" id="IPR036890">
    <property type="entry name" value="HATPase_C_sf"/>
</dbReference>
<organism evidence="9 10">
    <name type="scientific">Clostridium tarantellae</name>
    <dbReference type="NCBI Taxonomy" id="39493"/>
    <lineage>
        <taxon>Bacteria</taxon>
        <taxon>Bacillati</taxon>
        <taxon>Bacillota</taxon>
        <taxon>Clostridia</taxon>
        <taxon>Eubacteriales</taxon>
        <taxon>Clostridiaceae</taxon>
        <taxon>Clostridium</taxon>
    </lineage>
</organism>
<dbReference type="InterPro" id="IPR005467">
    <property type="entry name" value="His_kinase_dom"/>
</dbReference>
<evidence type="ECO:0000256" key="1">
    <source>
        <dbReference type="ARBA" id="ARBA00000085"/>
    </source>
</evidence>
<evidence type="ECO:0000256" key="2">
    <source>
        <dbReference type="ARBA" id="ARBA00004370"/>
    </source>
</evidence>
<evidence type="ECO:0000256" key="3">
    <source>
        <dbReference type="ARBA" id="ARBA00012438"/>
    </source>
</evidence>
<sequence length="144" mass="16363">MQLLDGEEFNFKERNLKLHVSLQNKAVNVYGDPMLIARALSNLISNVLKYLREATTVNISLKELVVNKINYSIFTIYNIPREAISEEEANNLFSRLYKLDKSRNDEGSGLGLAITQEIIKAHNGMVKVETIEGIIRFSVMFSII</sequence>
<dbReference type="GO" id="GO:0004721">
    <property type="term" value="F:phosphoprotein phosphatase activity"/>
    <property type="evidence" value="ECO:0007669"/>
    <property type="project" value="TreeGrafter"/>
</dbReference>
<dbReference type="GO" id="GO:0016036">
    <property type="term" value="P:cellular response to phosphate starvation"/>
    <property type="evidence" value="ECO:0007669"/>
    <property type="project" value="TreeGrafter"/>
</dbReference>
<keyword evidence="4" id="KW-0597">Phosphoprotein</keyword>